<name>A0A6A6RWI1_9PLEO</name>
<sequence>MCCCRFQEKLGRRALRPAQPHINYIYVHLEIYQQLNHSQSCHWSLSQHLQIDHVKSTLAKEPSRSHSEEVLLWSFLRQNTIFLTTIPRYTGSGWTWRSAAQMQDQCYRGVLRVIPGVGGAPHARLNARHALASLSATEQNWLFSNAKYHCLSSTRDRPTPYFSLKGTQEWQSLTPPLDNGAKHFSVSPSNGLLEARKHYNPVLPLFS</sequence>
<evidence type="ECO:0000313" key="1">
    <source>
        <dbReference type="EMBL" id="KAF2639710.1"/>
    </source>
</evidence>
<dbReference type="Proteomes" id="UP000799753">
    <property type="component" value="Unassembled WGS sequence"/>
</dbReference>
<organism evidence="1 2">
    <name type="scientific">Massarina eburnea CBS 473.64</name>
    <dbReference type="NCBI Taxonomy" id="1395130"/>
    <lineage>
        <taxon>Eukaryota</taxon>
        <taxon>Fungi</taxon>
        <taxon>Dikarya</taxon>
        <taxon>Ascomycota</taxon>
        <taxon>Pezizomycotina</taxon>
        <taxon>Dothideomycetes</taxon>
        <taxon>Pleosporomycetidae</taxon>
        <taxon>Pleosporales</taxon>
        <taxon>Massarineae</taxon>
        <taxon>Massarinaceae</taxon>
        <taxon>Massarina</taxon>
    </lineage>
</organism>
<dbReference type="AlphaFoldDB" id="A0A6A6RWI1"/>
<keyword evidence="2" id="KW-1185">Reference proteome</keyword>
<dbReference type="EMBL" id="MU006786">
    <property type="protein sequence ID" value="KAF2639710.1"/>
    <property type="molecule type" value="Genomic_DNA"/>
</dbReference>
<reference evidence="1" key="1">
    <citation type="journal article" date="2020" name="Stud. Mycol.">
        <title>101 Dothideomycetes genomes: a test case for predicting lifestyles and emergence of pathogens.</title>
        <authorList>
            <person name="Haridas S."/>
            <person name="Albert R."/>
            <person name="Binder M."/>
            <person name="Bloem J."/>
            <person name="Labutti K."/>
            <person name="Salamov A."/>
            <person name="Andreopoulos B."/>
            <person name="Baker S."/>
            <person name="Barry K."/>
            <person name="Bills G."/>
            <person name="Bluhm B."/>
            <person name="Cannon C."/>
            <person name="Castanera R."/>
            <person name="Culley D."/>
            <person name="Daum C."/>
            <person name="Ezra D."/>
            <person name="Gonzalez J."/>
            <person name="Henrissat B."/>
            <person name="Kuo A."/>
            <person name="Liang C."/>
            <person name="Lipzen A."/>
            <person name="Lutzoni F."/>
            <person name="Magnuson J."/>
            <person name="Mondo S."/>
            <person name="Nolan M."/>
            <person name="Ohm R."/>
            <person name="Pangilinan J."/>
            <person name="Park H.-J."/>
            <person name="Ramirez L."/>
            <person name="Alfaro M."/>
            <person name="Sun H."/>
            <person name="Tritt A."/>
            <person name="Yoshinaga Y."/>
            <person name="Zwiers L.-H."/>
            <person name="Turgeon B."/>
            <person name="Goodwin S."/>
            <person name="Spatafora J."/>
            <person name="Crous P."/>
            <person name="Grigoriev I."/>
        </authorList>
    </citation>
    <scope>NUCLEOTIDE SEQUENCE</scope>
    <source>
        <strain evidence="1">CBS 473.64</strain>
    </source>
</reference>
<accession>A0A6A6RWI1</accession>
<proteinExistence type="predicted"/>
<evidence type="ECO:0000313" key="2">
    <source>
        <dbReference type="Proteomes" id="UP000799753"/>
    </source>
</evidence>
<protein>
    <submittedName>
        <fullName evidence="1">Uncharacterized protein</fullName>
    </submittedName>
</protein>
<gene>
    <name evidence="1" type="ORF">P280DRAFT_46078</name>
</gene>